<dbReference type="OMA" id="AMDWERH"/>
<evidence type="ECO:0000313" key="3">
    <source>
        <dbReference type="Proteomes" id="UP000026962"/>
    </source>
</evidence>
<dbReference type="EnsemblPlants" id="OPUNC06G11050.1">
    <property type="protein sequence ID" value="OPUNC06G11050.1"/>
    <property type="gene ID" value="OPUNC06G11050"/>
</dbReference>
<accession>A0A0E0LAM3</accession>
<evidence type="ECO:0000256" key="1">
    <source>
        <dbReference type="SAM" id="MobiDB-lite"/>
    </source>
</evidence>
<proteinExistence type="predicted"/>
<sequence length="289" mass="30245">MEPPGEALNTDAENRRAEAFRLSHGNGRREAGAMDWERHSRDRTTGYNRARNREKGTPKLGQENDEDSFGLTKGGPTTSATGIDERTRTTTTTGNGFGLATTMGQGRTKTARPESARVPRPGLSEQEGSGGATGWRRRTAKPRVAGKETTSRYRGRRRRDDRRSGAAARAAGGGAVAATPLVAGVGALPVVSVRNGGDAGGEEAAATPREVVARPAGALTRRHRRLEAAGAGEREGGGGEERCGHGRVREEGETEGGEEGGSRFIRKEGEPAMGEGRTATGFGAGGRSG</sequence>
<dbReference type="HOGENOM" id="CLU_964380_0_0_1"/>
<feature type="compositionally biased region" description="Low complexity" evidence="1">
    <location>
        <begin position="89"/>
        <end position="102"/>
    </location>
</feature>
<dbReference type="AlphaFoldDB" id="A0A0E0LAM3"/>
<feature type="compositionally biased region" description="Basic and acidic residues" evidence="1">
    <location>
        <begin position="12"/>
        <end position="44"/>
    </location>
</feature>
<feature type="region of interest" description="Disordered" evidence="1">
    <location>
        <begin position="1"/>
        <end position="174"/>
    </location>
</feature>
<reference evidence="2" key="1">
    <citation type="submission" date="2015-04" db="UniProtKB">
        <authorList>
            <consortium name="EnsemblPlants"/>
        </authorList>
    </citation>
    <scope>IDENTIFICATION</scope>
</reference>
<organism evidence="2">
    <name type="scientific">Oryza punctata</name>
    <name type="common">Red rice</name>
    <dbReference type="NCBI Taxonomy" id="4537"/>
    <lineage>
        <taxon>Eukaryota</taxon>
        <taxon>Viridiplantae</taxon>
        <taxon>Streptophyta</taxon>
        <taxon>Embryophyta</taxon>
        <taxon>Tracheophyta</taxon>
        <taxon>Spermatophyta</taxon>
        <taxon>Magnoliopsida</taxon>
        <taxon>Liliopsida</taxon>
        <taxon>Poales</taxon>
        <taxon>Poaceae</taxon>
        <taxon>BOP clade</taxon>
        <taxon>Oryzoideae</taxon>
        <taxon>Oryzeae</taxon>
        <taxon>Oryzinae</taxon>
        <taxon>Oryza</taxon>
    </lineage>
</organism>
<feature type="compositionally biased region" description="Basic and acidic residues" evidence="1">
    <location>
        <begin position="232"/>
        <end position="251"/>
    </location>
</feature>
<reference evidence="2" key="2">
    <citation type="submission" date="2018-05" db="EMBL/GenBank/DDBJ databases">
        <title>OpunRS2 (Oryza punctata Reference Sequence Version 2).</title>
        <authorList>
            <person name="Zhang J."/>
            <person name="Kudrna D."/>
            <person name="Lee S."/>
            <person name="Talag J."/>
            <person name="Welchert J."/>
            <person name="Wing R.A."/>
        </authorList>
    </citation>
    <scope>NUCLEOTIDE SEQUENCE [LARGE SCALE GENOMIC DNA]</scope>
</reference>
<evidence type="ECO:0000313" key="2">
    <source>
        <dbReference type="EnsemblPlants" id="OPUNC06G11050.1"/>
    </source>
</evidence>
<name>A0A0E0LAM3_ORYPU</name>
<dbReference type="Gramene" id="OPUNC06G11050.1">
    <property type="protein sequence ID" value="OPUNC06G11050.1"/>
    <property type="gene ID" value="OPUNC06G11050"/>
</dbReference>
<protein>
    <submittedName>
        <fullName evidence="2">Uncharacterized protein</fullName>
    </submittedName>
</protein>
<feature type="region of interest" description="Disordered" evidence="1">
    <location>
        <begin position="195"/>
        <end position="289"/>
    </location>
</feature>
<feature type="compositionally biased region" description="Low complexity" evidence="1">
    <location>
        <begin position="165"/>
        <end position="174"/>
    </location>
</feature>
<keyword evidence="3" id="KW-1185">Reference proteome</keyword>
<dbReference type="Proteomes" id="UP000026962">
    <property type="component" value="Chromosome 6"/>
</dbReference>